<dbReference type="InterPro" id="IPR000182">
    <property type="entry name" value="GNAT_dom"/>
</dbReference>
<dbReference type="Proteomes" id="UP000260644">
    <property type="component" value="Unassembled WGS sequence"/>
</dbReference>
<evidence type="ECO:0000313" key="3">
    <source>
        <dbReference type="Proteomes" id="UP000260644"/>
    </source>
</evidence>
<sequence>MLDLRIIEYGSCEYQEMVELRTEVLRKPLGLSFSTDQLQKEINDVLIGGFLTIDGKQQLVACCILTPVDNDNVQLRQMAVSSLIQGKGLGSEIVTFAEQYAVNNGFKVLLMHARKVAAGFYLKLGYAIHGDEFIEVGIPHYEMRKNLK</sequence>
<organism evidence="2 3">
    <name type="scientific">Chitinophaga silvatica</name>
    <dbReference type="NCBI Taxonomy" id="2282649"/>
    <lineage>
        <taxon>Bacteria</taxon>
        <taxon>Pseudomonadati</taxon>
        <taxon>Bacteroidota</taxon>
        <taxon>Chitinophagia</taxon>
        <taxon>Chitinophagales</taxon>
        <taxon>Chitinophagaceae</taxon>
        <taxon>Chitinophaga</taxon>
    </lineage>
</organism>
<reference evidence="2 3" key="1">
    <citation type="submission" date="2018-07" db="EMBL/GenBank/DDBJ databases">
        <title>Chitinophaga K2CV101002-2 sp. nov., isolated from a monsoon evergreen broad-leaved forest soil.</title>
        <authorList>
            <person name="Lv Y."/>
        </authorList>
    </citation>
    <scope>NUCLEOTIDE SEQUENCE [LARGE SCALE GENOMIC DNA]</scope>
    <source>
        <strain evidence="2 3">GDMCC 1.1288</strain>
    </source>
</reference>
<evidence type="ECO:0000313" key="2">
    <source>
        <dbReference type="EMBL" id="RFS22546.1"/>
    </source>
</evidence>
<dbReference type="Gene3D" id="3.40.630.30">
    <property type="match status" value="1"/>
</dbReference>
<proteinExistence type="predicted"/>
<comment type="caution">
    <text evidence="2">The sequence shown here is derived from an EMBL/GenBank/DDBJ whole genome shotgun (WGS) entry which is preliminary data.</text>
</comment>
<dbReference type="CDD" id="cd04301">
    <property type="entry name" value="NAT_SF"/>
    <property type="match status" value="1"/>
</dbReference>
<protein>
    <submittedName>
        <fullName evidence="2">GNAT family N-acetyltransferase</fullName>
    </submittedName>
</protein>
<keyword evidence="2" id="KW-0808">Transferase</keyword>
<dbReference type="GO" id="GO:0016747">
    <property type="term" value="F:acyltransferase activity, transferring groups other than amino-acyl groups"/>
    <property type="evidence" value="ECO:0007669"/>
    <property type="project" value="InterPro"/>
</dbReference>
<feature type="domain" description="N-acetyltransferase" evidence="1">
    <location>
        <begin position="4"/>
        <end position="148"/>
    </location>
</feature>
<dbReference type="EMBL" id="QPMM01000006">
    <property type="protein sequence ID" value="RFS22546.1"/>
    <property type="molecule type" value="Genomic_DNA"/>
</dbReference>
<dbReference type="PROSITE" id="PS51186">
    <property type="entry name" value="GNAT"/>
    <property type="match status" value="1"/>
</dbReference>
<dbReference type="RefSeq" id="WP_116975941.1">
    <property type="nucleotide sequence ID" value="NZ_QPMM01000006.1"/>
</dbReference>
<dbReference type="SUPFAM" id="SSF55729">
    <property type="entry name" value="Acyl-CoA N-acyltransferases (Nat)"/>
    <property type="match status" value="1"/>
</dbReference>
<dbReference type="InterPro" id="IPR016181">
    <property type="entry name" value="Acyl_CoA_acyltransferase"/>
</dbReference>
<keyword evidence="3" id="KW-1185">Reference proteome</keyword>
<evidence type="ECO:0000259" key="1">
    <source>
        <dbReference type="PROSITE" id="PS51186"/>
    </source>
</evidence>
<dbReference type="AlphaFoldDB" id="A0A3E1YA88"/>
<name>A0A3E1YA88_9BACT</name>
<gene>
    <name evidence="2" type="ORF">DVR12_12135</name>
</gene>
<dbReference type="OrthoDB" id="2352823at2"/>
<dbReference type="Pfam" id="PF13673">
    <property type="entry name" value="Acetyltransf_10"/>
    <property type="match status" value="1"/>
</dbReference>
<accession>A0A3E1YA88</accession>